<feature type="chain" id="PRO_5047116375" description="Alginate export domain-containing protein" evidence="1">
    <location>
        <begin position="33"/>
        <end position="405"/>
    </location>
</feature>
<evidence type="ECO:0008006" key="4">
    <source>
        <dbReference type="Google" id="ProtNLM"/>
    </source>
</evidence>
<evidence type="ECO:0000313" key="3">
    <source>
        <dbReference type="Proteomes" id="UP001222275"/>
    </source>
</evidence>
<dbReference type="InterPro" id="IPR023614">
    <property type="entry name" value="Porin_dom_sf"/>
</dbReference>
<dbReference type="Gene3D" id="2.40.160.10">
    <property type="entry name" value="Porin"/>
    <property type="match status" value="1"/>
</dbReference>
<evidence type="ECO:0000313" key="2">
    <source>
        <dbReference type="EMBL" id="WEJ62833.1"/>
    </source>
</evidence>
<sequence>MTIKMSLKTKKVLTPLALAMSSAIFSVQPAIAGDNFTEALTNGKANVDITVRYESVDVDGSDSGTAITERTRIGYKTGDFKGFSAFVEMSGTEAIGGRDEYKVPKGPDSNSSSTKGIILDPAITRLNQAWIDYSFSKSNIKAGKQRIIMDNRFLGNVGWRQTEQVYNGAHLLMNEIDGLKVDYAYIAEQDNPLGLQIPMATHAIKLDYKILPKTTLTGYGYLIDTLDSTADNQTVGARINGSAKVSEKVGVTYFAEYADQSKYADAPSAVGGDYYHLKLGTKFSGVTAMVAQEKLGGDGTSSFQTPLATLHLYNGWADKFLSTPAKGLVDTYAKLGTKVAGIKLAAMYHDFKSDKDGDNYGTELDLLAAKKFGKNYLVGVKYANYTADTYSADTSKVWVWTSIKF</sequence>
<reference evidence="2 3" key="1">
    <citation type="submission" date="2022-06" db="EMBL/GenBank/DDBJ databases">
        <title>Thiomicrohabdus sp. nov, an obligately chemolithoautotrophic, sulfur-oxidizing bacterium isolated from beach of Guanyin Mountain. Amoy.</title>
        <authorList>
            <person name="Zhu H."/>
        </authorList>
    </citation>
    <scope>NUCLEOTIDE SEQUENCE [LARGE SCALE GENOMIC DNA]</scope>
    <source>
        <strain evidence="2 3">XGS-01</strain>
    </source>
</reference>
<keyword evidence="1" id="KW-0732">Signal</keyword>
<dbReference type="Proteomes" id="UP001222275">
    <property type="component" value="Chromosome"/>
</dbReference>
<evidence type="ECO:0000256" key="1">
    <source>
        <dbReference type="SAM" id="SignalP"/>
    </source>
</evidence>
<protein>
    <recommendedName>
        <fullName evidence="4">Alginate export domain-containing protein</fullName>
    </recommendedName>
</protein>
<proteinExistence type="predicted"/>
<feature type="signal peptide" evidence="1">
    <location>
        <begin position="1"/>
        <end position="32"/>
    </location>
</feature>
<organism evidence="2 3">
    <name type="scientific">Thiomicrorhabdus lithotrophica</name>
    <dbReference type="NCBI Taxonomy" id="2949997"/>
    <lineage>
        <taxon>Bacteria</taxon>
        <taxon>Pseudomonadati</taxon>
        <taxon>Pseudomonadota</taxon>
        <taxon>Gammaproteobacteria</taxon>
        <taxon>Thiotrichales</taxon>
        <taxon>Piscirickettsiaceae</taxon>
        <taxon>Thiomicrorhabdus</taxon>
    </lineage>
</organism>
<dbReference type="RefSeq" id="WP_275595090.1">
    <property type="nucleotide sequence ID" value="NZ_CP102381.1"/>
</dbReference>
<keyword evidence="3" id="KW-1185">Reference proteome</keyword>
<dbReference type="EMBL" id="CP102381">
    <property type="protein sequence ID" value="WEJ62833.1"/>
    <property type="molecule type" value="Genomic_DNA"/>
</dbReference>
<gene>
    <name evidence="2" type="ORF">NR989_00905</name>
</gene>
<name>A0ABY8CEK3_9GAMM</name>
<accession>A0ABY8CEK3</accession>